<dbReference type="SUPFAM" id="SSF55785">
    <property type="entry name" value="PYP-like sensor domain (PAS domain)"/>
    <property type="match status" value="1"/>
</dbReference>
<keyword evidence="1" id="KW-0472">Membrane</keyword>
<accession>A0ABT3L6F5</accession>
<dbReference type="InterPro" id="IPR000014">
    <property type="entry name" value="PAS"/>
</dbReference>
<evidence type="ECO:0000259" key="2">
    <source>
        <dbReference type="PROSITE" id="PS50112"/>
    </source>
</evidence>
<dbReference type="Gene3D" id="3.30.450.20">
    <property type="entry name" value="PAS domain"/>
    <property type="match status" value="1"/>
</dbReference>
<dbReference type="InterPro" id="IPR007890">
    <property type="entry name" value="CHASE2"/>
</dbReference>
<keyword evidence="1" id="KW-0812">Transmembrane</keyword>
<dbReference type="InterPro" id="IPR013656">
    <property type="entry name" value="PAS_4"/>
</dbReference>
<dbReference type="NCBIfam" id="TIGR00229">
    <property type="entry name" value="sensory_box"/>
    <property type="match status" value="1"/>
</dbReference>
<keyword evidence="1" id="KW-1133">Transmembrane helix</keyword>
<dbReference type="CDD" id="cd00130">
    <property type="entry name" value="PAS"/>
    <property type="match status" value="1"/>
</dbReference>
<evidence type="ECO:0000256" key="1">
    <source>
        <dbReference type="SAM" id="Phobius"/>
    </source>
</evidence>
<dbReference type="PROSITE" id="PS50113">
    <property type="entry name" value="PAC"/>
    <property type="match status" value="1"/>
</dbReference>
<feature type="transmembrane region" description="Helical" evidence="1">
    <location>
        <begin position="21"/>
        <end position="44"/>
    </location>
</feature>
<dbReference type="PANTHER" id="PTHR44757">
    <property type="entry name" value="DIGUANYLATE CYCLASE DGCP"/>
    <property type="match status" value="1"/>
</dbReference>
<evidence type="ECO:0000313" key="5">
    <source>
        <dbReference type="EMBL" id="MCW6037022.1"/>
    </source>
</evidence>
<feature type="domain" description="GGDEF" evidence="4">
    <location>
        <begin position="579"/>
        <end position="710"/>
    </location>
</feature>
<dbReference type="Gene3D" id="3.30.70.270">
    <property type="match status" value="1"/>
</dbReference>
<dbReference type="SMART" id="SM01080">
    <property type="entry name" value="CHASE2"/>
    <property type="match status" value="1"/>
</dbReference>
<feature type="transmembrane region" description="Helical" evidence="1">
    <location>
        <begin position="355"/>
        <end position="373"/>
    </location>
</feature>
<dbReference type="SUPFAM" id="SSF55073">
    <property type="entry name" value="Nucleotide cyclase"/>
    <property type="match status" value="1"/>
</dbReference>
<dbReference type="InterPro" id="IPR035965">
    <property type="entry name" value="PAS-like_dom_sf"/>
</dbReference>
<feature type="transmembrane region" description="Helical" evidence="1">
    <location>
        <begin position="331"/>
        <end position="348"/>
    </location>
</feature>
<dbReference type="SMART" id="SM00091">
    <property type="entry name" value="PAS"/>
    <property type="match status" value="1"/>
</dbReference>
<dbReference type="Pfam" id="PF00990">
    <property type="entry name" value="GGDEF"/>
    <property type="match status" value="1"/>
</dbReference>
<keyword evidence="6" id="KW-1185">Reference proteome</keyword>
<dbReference type="Pfam" id="PF08448">
    <property type="entry name" value="PAS_4"/>
    <property type="match status" value="1"/>
</dbReference>
<dbReference type="InterPro" id="IPR000700">
    <property type="entry name" value="PAS-assoc_C"/>
</dbReference>
<dbReference type="EMBL" id="JAIHOM010000054">
    <property type="protein sequence ID" value="MCW6037022.1"/>
    <property type="molecule type" value="Genomic_DNA"/>
</dbReference>
<feature type="domain" description="PAC" evidence="3">
    <location>
        <begin position="482"/>
        <end position="533"/>
    </location>
</feature>
<dbReference type="InterPro" id="IPR052155">
    <property type="entry name" value="Biofilm_reg_signaling"/>
</dbReference>
<name>A0ABT3L6F5_9CYAN</name>
<evidence type="ECO:0000259" key="3">
    <source>
        <dbReference type="PROSITE" id="PS50113"/>
    </source>
</evidence>
<dbReference type="PROSITE" id="PS50112">
    <property type="entry name" value="PAS"/>
    <property type="match status" value="1"/>
</dbReference>
<dbReference type="Proteomes" id="UP001526426">
    <property type="component" value="Unassembled WGS sequence"/>
</dbReference>
<dbReference type="NCBIfam" id="TIGR00254">
    <property type="entry name" value="GGDEF"/>
    <property type="match status" value="1"/>
</dbReference>
<dbReference type="RefSeq" id="WP_265264852.1">
    <property type="nucleotide sequence ID" value="NZ_JAIHOM010000054.1"/>
</dbReference>
<evidence type="ECO:0000259" key="4">
    <source>
        <dbReference type="PROSITE" id="PS50887"/>
    </source>
</evidence>
<organism evidence="5 6">
    <name type="scientific">Spirulina subsalsa FACHB-351</name>
    <dbReference type="NCBI Taxonomy" id="234711"/>
    <lineage>
        <taxon>Bacteria</taxon>
        <taxon>Bacillati</taxon>
        <taxon>Cyanobacteriota</taxon>
        <taxon>Cyanophyceae</taxon>
        <taxon>Spirulinales</taxon>
        <taxon>Spirulinaceae</taxon>
        <taxon>Spirulina</taxon>
    </lineage>
</organism>
<comment type="caution">
    <text evidence="5">The sequence shown here is derived from an EMBL/GenBank/DDBJ whole genome shotgun (WGS) entry which is preliminary data.</text>
</comment>
<reference evidence="5 6" key="1">
    <citation type="submission" date="2021-08" db="EMBL/GenBank/DDBJ databases">
        <title>Draft genome sequence of Spirulina subsalsa with high tolerance to salinity and hype-accumulation of phycocyanin.</title>
        <authorList>
            <person name="Pei H."/>
            <person name="Jiang L."/>
        </authorList>
    </citation>
    <scope>NUCLEOTIDE SEQUENCE [LARGE SCALE GENOMIC DNA]</scope>
    <source>
        <strain evidence="5 6">FACHB-351</strain>
    </source>
</reference>
<dbReference type="InterPro" id="IPR000160">
    <property type="entry name" value="GGDEF_dom"/>
</dbReference>
<feature type="domain" description="PAS" evidence="2">
    <location>
        <begin position="409"/>
        <end position="463"/>
    </location>
</feature>
<sequence length="720" mass="81313">MKQFPHWLVPFTQWIGRNRRLWLTSGGVGVGIIALRLLGVWQVWDWAVYDQLFRLRPLDAPEDRILIVAIDEPDMNRAGAWPIPDAIMADLLRKLAAYEPRAIGLDVYRDLPAPPGHESLNQVMGELPHFVAIEKIPDRESVGVPPPPSARPEQVGFNNIVTDGDRKVRRSLLYWHKDGEPRTSFAHRLALLYLAQEGITPQQAPDGHYLQLGETVFRPFEPNDGDYVGADAKGYQVLVNFRHPSLFQQVSMSAVLSGEVSPHLIRDRIILIGSTAPSLKDFAYIPYAPKSAGGRKHIHGVELHANFISYLLSAVLDERPVIRVWSNPVQWAWILLWSGVGGVIVWYWRSPLKSSLLLLLTITLLGSIGYLAFLQGLWIPLATPLLALGSTTILLTSHLAYQREELKRSTDFLQSVIDAIPDPIFVKDRQHNWLILNKAFAHFTGYAREELIGKSDSDFFQSEQAAIFWEQDRMVFLTHNAQEHEEKFTNRYGTEYITATKRSLHQDAAGNMFLVGVIRDITERKRVEEELRRTTQELTRSNADLLKSQRLDNLTGIPNRVHFEETLKELLRWGAEHSKLIGVLFLDLDGFKDVNDTHSHYMGDLLLKAVAQRFKNCLRSSDLVARWAGDEFSIILPDIKKVSDTEIVADKIRATLAQPFMLEGHKISVGASIGTSVYPHDGQDVDTLVHKADAEMYGVKNRTKAQTLPPLSLGCETPKS</sequence>
<gene>
    <name evidence="5" type="ORF">K4A83_12200</name>
</gene>
<dbReference type="InterPro" id="IPR043128">
    <property type="entry name" value="Rev_trsase/Diguanyl_cyclase"/>
</dbReference>
<dbReference type="Pfam" id="PF05226">
    <property type="entry name" value="CHASE2"/>
    <property type="match status" value="1"/>
</dbReference>
<evidence type="ECO:0000313" key="6">
    <source>
        <dbReference type="Proteomes" id="UP001526426"/>
    </source>
</evidence>
<protein>
    <submittedName>
        <fullName evidence="5">CHASE2 domain-containing protein</fullName>
    </submittedName>
</protein>
<dbReference type="SMART" id="SM00267">
    <property type="entry name" value="GGDEF"/>
    <property type="match status" value="1"/>
</dbReference>
<proteinExistence type="predicted"/>
<dbReference type="PROSITE" id="PS50887">
    <property type="entry name" value="GGDEF"/>
    <property type="match status" value="1"/>
</dbReference>
<dbReference type="InterPro" id="IPR029787">
    <property type="entry name" value="Nucleotide_cyclase"/>
</dbReference>
<dbReference type="CDD" id="cd01949">
    <property type="entry name" value="GGDEF"/>
    <property type="match status" value="1"/>
</dbReference>
<dbReference type="PANTHER" id="PTHR44757:SF2">
    <property type="entry name" value="BIOFILM ARCHITECTURE MAINTENANCE PROTEIN MBAA"/>
    <property type="match status" value="1"/>
</dbReference>